<dbReference type="PROSITE" id="PS00211">
    <property type="entry name" value="ABC_TRANSPORTER_1"/>
    <property type="match status" value="1"/>
</dbReference>
<name>U7D4P3_9BACT</name>
<dbReference type="PANTHER" id="PTHR43023">
    <property type="entry name" value="PROTEIN TRIGALACTOSYLDIACYLGLYCEROL 3, CHLOROPLASTIC"/>
    <property type="match status" value="1"/>
</dbReference>
<dbReference type="GO" id="GO:0016887">
    <property type="term" value="F:ATP hydrolysis activity"/>
    <property type="evidence" value="ECO:0007669"/>
    <property type="project" value="InterPro"/>
</dbReference>
<dbReference type="AlphaFoldDB" id="U7D4P3"/>
<keyword evidence="3 5" id="KW-0067">ATP-binding</keyword>
<reference evidence="5 6" key="1">
    <citation type="journal article" date="2013" name="Environ. Microbiol.">
        <title>Genome analysis of Chitinivibrio alkaliphilus gen. nov., sp. nov., a novel extremely haloalkaliphilic anaerobic chitinolytic bacterium from the candidate phylum Termite Group 3.</title>
        <authorList>
            <person name="Sorokin D.Y."/>
            <person name="Gumerov V.M."/>
            <person name="Rakitin A.L."/>
            <person name="Beletsky A.V."/>
            <person name="Damste J.S."/>
            <person name="Muyzer G."/>
            <person name="Mardanov A.V."/>
            <person name="Ravin N.V."/>
        </authorList>
    </citation>
    <scope>NUCLEOTIDE SEQUENCE [LARGE SCALE GENOMIC DNA]</scope>
    <source>
        <strain evidence="5 6">ACht1</strain>
    </source>
</reference>
<evidence type="ECO:0000313" key="6">
    <source>
        <dbReference type="Proteomes" id="UP000017148"/>
    </source>
</evidence>
<dbReference type="PROSITE" id="PS50893">
    <property type="entry name" value="ABC_TRANSPORTER_2"/>
    <property type="match status" value="1"/>
</dbReference>
<dbReference type="InterPro" id="IPR027417">
    <property type="entry name" value="P-loop_NTPase"/>
</dbReference>
<keyword evidence="1" id="KW-0813">Transport</keyword>
<keyword evidence="2" id="KW-0547">Nucleotide-binding</keyword>
<dbReference type="InterPro" id="IPR017871">
    <property type="entry name" value="ABC_transporter-like_CS"/>
</dbReference>
<dbReference type="RefSeq" id="WP_022636982.1">
    <property type="nucleotide sequence ID" value="NZ_ASJR01000012.1"/>
</dbReference>
<dbReference type="InterPro" id="IPR003439">
    <property type="entry name" value="ABC_transporter-like_ATP-bd"/>
</dbReference>
<sequence length="267" mass="29682">MNTVIEVQNLRAQYGDTVVLHNVSTTIYESEIKVILGTSGCGKTTFLKNTIGLIQPASGTVRIFGKEMGELDEKPTEKILRNIGMMYQYGALLGSLRVCDNVALPLRMHTRLPEAVISEIVRVKLEQVSLGRAYNLFPDELSGGMRKRVAIARALVMDPPILFCDEPSAGLDPVTARGLDELLLQMKEELQITIVVITHETESIRRIADSILFLERGRAVYDGSLTEALAMNEGPVRDFFDTKYTAGNTGTQKKQPLFTFEGYNLWP</sequence>
<evidence type="ECO:0000256" key="1">
    <source>
        <dbReference type="ARBA" id="ARBA00022448"/>
    </source>
</evidence>
<evidence type="ECO:0000256" key="3">
    <source>
        <dbReference type="ARBA" id="ARBA00022840"/>
    </source>
</evidence>
<accession>U7D4P3</accession>
<dbReference type="EMBL" id="ASJR01000012">
    <property type="protein sequence ID" value="ERP31484.1"/>
    <property type="molecule type" value="Genomic_DNA"/>
</dbReference>
<dbReference type="GO" id="GO:0005524">
    <property type="term" value="F:ATP binding"/>
    <property type="evidence" value="ECO:0007669"/>
    <property type="project" value="UniProtKB-KW"/>
</dbReference>
<proteinExistence type="predicted"/>
<dbReference type="Proteomes" id="UP000017148">
    <property type="component" value="Unassembled WGS sequence"/>
</dbReference>
<dbReference type="eggNOG" id="COG1127">
    <property type="taxonomic scope" value="Bacteria"/>
</dbReference>
<keyword evidence="6" id="KW-1185">Reference proteome</keyword>
<dbReference type="OrthoDB" id="9802264at2"/>
<protein>
    <submittedName>
        <fullName evidence="5">ABC transporter, ATP-binding protein</fullName>
    </submittedName>
</protein>
<dbReference type="PANTHER" id="PTHR43023:SF3">
    <property type="entry name" value="PROTEIN TRIGALACTOSYLDIACYLGLYCEROL 3, CHLOROPLASTIC"/>
    <property type="match status" value="1"/>
</dbReference>
<dbReference type="SMART" id="SM00382">
    <property type="entry name" value="AAA"/>
    <property type="match status" value="1"/>
</dbReference>
<gene>
    <name evidence="5" type="ORF">CALK_1528</name>
</gene>
<comment type="caution">
    <text evidence="5">The sequence shown here is derived from an EMBL/GenBank/DDBJ whole genome shotgun (WGS) entry which is preliminary data.</text>
</comment>
<dbReference type="SUPFAM" id="SSF52540">
    <property type="entry name" value="P-loop containing nucleoside triphosphate hydrolases"/>
    <property type="match status" value="1"/>
</dbReference>
<organism evidence="5 6">
    <name type="scientific">Chitinivibrio alkaliphilus ACht1</name>
    <dbReference type="NCBI Taxonomy" id="1313304"/>
    <lineage>
        <taxon>Bacteria</taxon>
        <taxon>Pseudomonadati</taxon>
        <taxon>Fibrobacterota</taxon>
        <taxon>Chitinivibrionia</taxon>
        <taxon>Chitinivibrionales</taxon>
        <taxon>Chitinivibrionaceae</taxon>
        <taxon>Chitinivibrio</taxon>
    </lineage>
</organism>
<dbReference type="Gene3D" id="3.40.50.300">
    <property type="entry name" value="P-loop containing nucleotide triphosphate hydrolases"/>
    <property type="match status" value="1"/>
</dbReference>
<dbReference type="Pfam" id="PF00005">
    <property type="entry name" value="ABC_tran"/>
    <property type="match status" value="1"/>
</dbReference>
<evidence type="ECO:0000256" key="2">
    <source>
        <dbReference type="ARBA" id="ARBA00022741"/>
    </source>
</evidence>
<feature type="domain" description="ABC transporter" evidence="4">
    <location>
        <begin position="5"/>
        <end position="241"/>
    </location>
</feature>
<evidence type="ECO:0000313" key="5">
    <source>
        <dbReference type="EMBL" id="ERP31484.1"/>
    </source>
</evidence>
<dbReference type="STRING" id="1313304.CALK_1528"/>
<dbReference type="InterPro" id="IPR003593">
    <property type="entry name" value="AAA+_ATPase"/>
</dbReference>
<evidence type="ECO:0000259" key="4">
    <source>
        <dbReference type="PROSITE" id="PS50893"/>
    </source>
</evidence>